<dbReference type="Pfam" id="PF00270">
    <property type="entry name" value="DEAD"/>
    <property type="match status" value="1"/>
</dbReference>
<keyword evidence="10 15" id="KW-0234">DNA repair</keyword>
<dbReference type="CDD" id="cd17992">
    <property type="entry name" value="DEXHc_RecG"/>
    <property type="match status" value="1"/>
</dbReference>
<keyword evidence="5 15" id="KW-0378">Hydrolase</keyword>
<dbReference type="NCBIfam" id="NF008168">
    <property type="entry name" value="PRK10917.2-2"/>
    <property type="match status" value="1"/>
</dbReference>
<comment type="similarity">
    <text evidence="1 15">Belongs to the helicase family. RecG subfamily.</text>
</comment>
<protein>
    <recommendedName>
        <fullName evidence="2 15">ATP-dependent DNA helicase RecG</fullName>
        <ecNumber evidence="13 15">5.6.2.4</ecNumber>
    </recommendedName>
</protein>
<dbReference type="AlphaFoldDB" id="A0A0G0MNG9"/>
<dbReference type="GO" id="GO:0005524">
    <property type="term" value="F:ATP binding"/>
    <property type="evidence" value="ECO:0007669"/>
    <property type="project" value="UniProtKB-KW"/>
</dbReference>
<dbReference type="PANTHER" id="PTHR47964">
    <property type="entry name" value="ATP-DEPENDENT DNA HELICASE HOMOLOG RECG, CHLOROPLASTIC"/>
    <property type="match status" value="1"/>
</dbReference>
<comment type="catalytic activity">
    <reaction evidence="14 15">
        <text>ATP + H2O = ADP + phosphate + H(+)</text>
        <dbReference type="Rhea" id="RHEA:13065"/>
        <dbReference type="ChEBI" id="CHEBI:15377"/>
        <dbReference type="ChEBI" id="CHEBI:15378"/>
        <dbReference type="ChEBI" id="CHEBI:30616"/>
        <dbReference type="ChEBI" id="CHEBI:43474"/>
        <dbReference type="ChEBI" id="CHEBI:456216"/>
        <dbReference type="EC" id="5.6.2.4"/>
    </reaction>
</comment>
<evidence type="ECO:0000256" key="13">
    <source>
        <dbReference type="ARBA" id="ARBA00034808"/>
    </source>
</evidence>
<organism evidence="18 19">
    <name type="scientific">Candidatus Woesebacteria bacterium GW2011_GWB1_38_5b</name>
    <dbReference type="NCBI Taxonomy" id="1618569"/>
    <lineage>
        <taxon>Bacteria</taxon>
        <taxon>Candidatus Woeseibacteriota</taxon>
    </lineage>
</organism>
<dbReference type="Pfam" id="PF00271">
    <property type="entry name" value="Helicase_C"/>
    <property type="match status" value="1"/>
</dbReference>
<dbReference type="Proteomes" id="UP000034181">
    <property type="component" value="Unassembled WGS sequence"/>
</dbReference>
<evidence type="ECO:0000256" key="6">
    <source>
        <dbReference type="ARBA" id="ARBA00022806"/>
    </source>
</evidence>
<evidence type="ECO:0000256" key="1">
    <source>
        <dbReference type="ARBA" id="ARBA00007504"/>
    </source>
</evidence>
<dbReference type="NCBIfam" id="NF008165">
    <property type="entry name" value="PRK10917.1-3"/>
    <property type="match status" value="1"/>
</dbReference>
<dbReference type="Gene3D" id="2.40.50.140">
    <property type="entry name" value="Nucleic acid-binding proteins"/>
    <property type="match status" value="1"/>
</dbReference>
<dbReference type="EMBL" id="LBUZ01000015">
    <property type="protein sequence ID" value="KKQ75209.1"/>
    <property type="molecule type" value="Genomic_DNA"/>
</dbReference>
<evidence type="ECO:0000256" key="4">
    <source>
        <dbReference type="ARBA" id="ARBA00022763"/>
    </source>
</evidence>
<dbReference type="PROSITE" id="PS51194">
    <property type="entry name" value="HELICASE_CTER"/>
    <property type="match status" value="1"/>
</dbReference>
<evidence type="ECO:0000256" key="11">
    <source>
        <dbReference type="ARBA" id="ARBA00023235"/>
    </source>
</evidence>
<comment type="function">
    <text evidence="15">Plays a critical role in recombination and DNA repair. Helps process Holliday junction intermediates to mature products by catalyzing branch migration. Has replication fork regression activity, unwinds stalled or blocked replication forks to make a HJ that can be resolved. Has a DNA unwinding activity characteristic of a DNA helicase with 3'-5' polarity.</text>
</comment>
<evidence type="ECO:0000259" key="16">
    <source>
        <dbReference type="PROSITE" id="PS51192"/>
    </source>
</evidence>
<dbReference type="GO" id="GO:0016887">
    <property type="term" value="F:ATP hydrolysis activity"/>
    <property type="evidence" value="ECO:0007669"/>
    <property type="project" value="RHEA"/>
</dbReference>
<dbReference type="InterPro" id="IPR047112">
    <property type="entry name" value="RecG/Mfd"/>
</dbReference>
<dbReference type="GO" id="GO:0043138">
    <property type="term" value="F:3'-5' DNA helicase activity"/>
    <property type="evidence" value="ECO:0007669"/>
    <property type="project" value="UniProtKB-EC"/>
</dbReference>
<dbReference type="Pfam" id="PF19833">
    <property type="entry name" value="RecG_dom3_C"/>
    <property type="match status" value="1"/>
</dbReference>
<dbReference type="PANTHER" id="PTHR47964:SF1">
    <property type="entry name" value="ATP-DEPENDENT DNA HELICASE HOMOLOG RECG, CHLOROPLASTIC"/>
    <property type="match status" value="1"/>
</dbReference>
<evidence type="ECO:0000256" key="5">
    <source>
        <dbReference type="ARBA" id="ARBA00022801"/>
    </source>
</evidence>
<evidence type="ECO:0000256" key="9">
    <source>
        <dbReference type="ARBA" id="ARBA00023172"/>
    </source>
</evidence>
<dbReference type="SUPFAM" id="SSF52540">
    <property type="entry name" value="P-loop containing nucleoside triphosphate hydrolases"/>
    <property type="match status" value="2"/>
</dbReference>
<dbReference type="NCBIfam" id="TIGR00643">
    <property type="entry name" value="recG"/>
    <property type="match status" value="1"/>
</dbReference>
<dbReference type="GO" id="GO:0006281">
    <property type="term" value="P:DNA repair"/>
    <property type="evidence" value="ECO:0007669"/>
    <property type="project" value="UniProtKB-UniRule"/>
</dbReference>
<reference evidence="18 19" key="1">
    <citation type="journal article" date="2015" name="Nature">
        <title>rRNA introns, odd ribosomes, and small enigmatic genomes across a large radiation of phyla.</title>
        <authorList>
            <person name="Brown C.T."/>
            <person name="Hug L.A."/>
            <person name="Thomas B.C."/>
            <person name="Sharon I."/>
            <person name="Castelle C.J."/>
            <person name="Singh A."/>
            <person name="Wilkins M.J."/>
            <person name="Williams K.H."/>
            <person name="Banfield J.F."/>
        </authorList>
    </citation>
    <scope>NUCLEOTIDE SEQUENCE [LARGE SCALE GENOMIC DNA]</scope>
</reference>
<evidence type="ECO:0000256" key="14">
    <source>
        <dbReference type="ARBA" id="ARBA00048988"/>
    </source>
</evidence>
<feature type="domain" description="Helicase C-terminal" evidence="17">
    <location>
        <begin position="459"/>
        <end position="619"/>
    </location>
</feature>
<keyword evidence="3 15" id="KW-0547">Nucleotide-binding</keyword>
<evidence type="ECO:0000313" key="18">
    <source>
        <dbReference type="EMBL" id="KKQ75209.1"/>
    </source>
</evidence>
<evidence type="ECO:0000256" key="8">
    <source>
        <dbReference type="ARBA" id="ARBA00023125"/>
    </source>
</evidence>
<dbReference type="SMART" id="SM00490">
    <property type="entry name" value="HELICc"/>
    <property type="match status" value="1"/>
</dbReference>
<dbReference type="Gene3D" id="3.40.50.300">
    <property type="entry name" value="P-loop containing nucleotide triphosphate hydrolases"/>
    <property type="match status" value="2"/>
</dbReference>
<evidence type="ECO:0000256" key="12">
    <source>
        <dbReference type="ARBA" id="ARBA00034617"/>
    </source>
</evidence>
<gene>
    <name evidence="18" type="ORF">US96_C0015G0010</name>
</gene>
<dbReference type="InterPro" id="IPR014001">
    <property type="entry name" value="Helicase_ATP-bd"/>
</dbReference>
<evidence type="ECO:0000256" key="7">
    <source>
        <dbReference type="ARBA" id="ARBA00022840"/>
    </source>
</evidence>
<keyword evidence="8" id="KW-0238">DNA-binding</keyword>
<evidence type="ECO:0000256" key="2">
    <source>
        <dbReference type="ARBA" id="ARBA00017846"/>
    </source>
</evidence>
<dbReference type="InterPro" id="IPR011545">
    <property type="entry name" value="DEAD/DEAH_box_helicase_dom"/>
</dbReference>
<keyword evidence="6 15" id="KW-0347">Helicase</keyword>
<feature type="domain" description="Helicase ATP-binding" evidence="16">
    <location>
        <begin position="277"/>
        <end position="433"/>
    </location>
</feature>
<keyword evidence="7 15" id="KW-0067">ATP-binding</keyword>
<comment type="catalytic activity">
    <reaction evidence="12 15">
        <text>Couples ATP hydrolysis with the unwinding of duplex DNA by translocating in the 3'-5' direction.</text>
        <dbReference type="EC" id="5.6.2.4"/>
    </reaction>
</comment>
<dbReference type="SUPFAM" id="SSF50249">
    <property type="entry name" value="Nucleic acid-binding proteins"/>
    <property type="match status" value="1"/>
</dbReference>
<evidence type="ECO:0000256" key="3">
    <source>
        <dbReference type="ARBA" id="ARBA00022741"/>
    </source>
</evidence>
<dbReference type="Pfam" id="PF17191">
    <property type="entry name" value="RecG_wedge"/>
    <property type="match status" value="1"/>
</dbReference>
<dbReference type="PATRIC" id="fig|1618569.3.peg.430"/>
<dbReference type="EC" id="5.6.2.4" evidence="13 15"/>
<dbReference type="GO" id="GO:0006310">
    <property type="term" value="P:DNA recombination"/>
    <property type="evidence" value="ECO:0007669"/>
    <property type="project" value="UniProtKB-UniRule"/>
</dbReference>
<comment type="caution">
    <text evidence="18">The sequence shown here is derived from an EMBL/GenBank/DDBJ whole genome shotgun (WGS) entry which is preliminary data.</text>
</comment>
<evidence type="ECO:0000256" key="15">
    <source>
        <dbReference type="RuleBase" id="RU363016"/>
    </source>
</evidence>
<dbReference type="InterPro" id="IPR045562">
    <property type="entry name" value="RecG_dom3_C"/>
</dbReference>
<dbReference type="InterPro" id="IPR001650">
    <property type="entry name" value="Helicase_C-like"/>
</dbReference>
<dbReference type="InterPro" id="IPR004609">
    <property type="entry name" value="ATP-dep_DNA_helicase_RecG"/>
</dbReference>
<accession>A0A0G0MNG9</accession>
<evidence type="ECO:0000313" key="19">
    <source>
        <dbReference type="Proteomes" id="UP000034181"/>
    </source>
</evidence>
<name>A0A0G0MNG9_9BACT</name>
<dbReference type="InterPro" id="IPR033454">
    <property type="entry name" value="RecG_wedge"/>
</dbReference>
<sequence length="678" mass="77052">MAYLSDKIGSQGGIYKRYSRFLEKLEIITFEDFLYHIPARYQDFSIVSKIASIQEGETVTVKGVVKSIKNEYTRRGFIIQKAKVEDETGIINVIWFNQPYIPKSIREGEEISLSGKAEKRENTLQLTSPDFEPIIDGVTIHTGRLVPVYPETRGVSSKWIRRQIYKLFKENKDEMMDFLPDTLRKKYNFDSLYASLFKIHFPNTLGEAEKAKQRLSFDELFLIQLSSDIRRKEWKEKLKGTGFKIDKNMPKINKFIEKLPFILTSAQKKAVEDILHDLSSNKPMNRLLQGDVGSGKTVVAGVAMYTAHLNGFQSVIMAPTEILANQHYKTISSLLKPFGLKIELRTSSSKNKTLDNGHLTFDILVGTHAVIHKGVSFKKLGLVIIDEQHRFGVEQRGIIRKKGGNPHVLTMTATPIPRTIALTLYGDLDLSTLYEMPKGRRVVKTWLVPNEKREKAYAWIKKHIDENKGQVFIICPFIEESESMATVKAAVGEYERLKKNVFNGYKIALLHGKLKSKEKEEILSNFKNKIMQILVATPVVEVGIDIPGADIIIIETAERFGLAQLHQLRGRVGRSERQSYCMLFTDSNSPYALKRLKALEQTNIGAELAELDLKLRGPGEIYGTEQSGRGYLKIASFSDLTLIEQTKKEAQNFANKLNKFPMLVQKVEEINVKNISPD</sequence>
<dbReference type="InterPro" id="IPR012340">
    <property type="entry name" value="NA-bd_OB-fold"/>
</dbReference>
<dbReference type="InterPro" id="IPR027417">
    <property type="entry name" value="P-loop_NTPase"/>
</dbReference>
<proteinExistence type="inferred from homology"/>
<dbReference type="CDD" id="cd04488">
    <property type="entry name" value="RecG_wedge_OBF"/>
    <property type="match status" value="1"/>
</dbReference>
<evidence type="ECO:0000256" key="10">
    <source>
        <dbReference type="ARBA" id="ARBA00023204"/>
    </source>
</evidence>
<evidence type="ECO:0000259" key="17">
    <source>
        <dbReference type="PROSITE" id="PS51194"/>
    </source>
</evidence>
<dbReference type="GO" id="GO:0003677">
    <property type="term" value="F:DNA binding"/>
    <property type="evidence" value="ECO:0007669"/>
    <property type="project" value="UniProtKB-KW"/>
</dbReference>
<keyword evidence="4 15" id="KW-0227">DNA damage</keyword>
<dbReference type="PROSITE" id="PS51192">
    <property type="entry name" value="HELICASE_ATP_BIND_1"/>
    <property type="match status" value="1"/>
</dbReference>
<dbReference type="SMART" id="SM00487">
    <property type="entry name" value="DEXDc"/>
    <property type="match status" value="1"/>
</dbReference>
<keyword evidence="11" id="KW-0413">Isomerase</keyword>
<keyword evidence="9 15" id="KW-0233">DNA recombination</keyword>